<proteinExistence type="predicted"/>
<gene>
    <name evidence="1" type="ORF">RBSWK_06129</name>
</gene>
<reference evidence="1 2" key="1">
    <citation type="journal article" date="2013" name="Mar. Genomics">
        <title>Expression of sulfatases in Rhodopirellula baltica and the diversity of sulfatases in the genus Rhodopirellula.</title>
        <authorList>
            <person name="Wegner C.E."/>
            <person name="Richter-Heitmann T."/>
            <person name="Klindworth A."/>
            <person name="Klockow C."/>
            <person name="Richter M."/>
            <person name="Achstetter T."/>
            <person name="Glockner F.O."/>
            <person name="Harder J."/>
        </authorList>
    </citation>
    <scope>NUCLEOTIDE SEQUENCE [LARGE SCALE GENOMIC DNA]</scope>
    <source>
        <strain evidence="1 2">SWK14</strain>
    </source>
</reference>
<name>L7CAB6_RHOBT</name>
<sequence>MPQPPLRSFSQSNSLSLSPLNITTITGSTIAVSTGTLTTTITA</sequence>
<evidence type="ECO:0000313" key="2">
    <source>
        <dbReference type="Proteomes" id="UP000010959"/>
    </source>
</evidence>
<accession>L7CAB6</accession>
<dbReference type="AlphaFoldDB" id="L7CAB6"/>
<protein>
    <submittedName>
        <fullName evidence="1">Uncharacterized protein</fullName>
    </submittedName>
</protein>
<dbReference type="EMBL" id="AMWG01000174">
    <property type="protein sequence ID" value="ELP30041.1"/>
    <property type="molecule type" value="Genomic_DNA"/>
</dbReference>
<organism evidence="1 2">
    <name type="scientific">Rhodopirellula baltica SWK14</name>
    <dbReference type="NCBI Taxonomy" id="993516"/>
    <lineage>
        <taxon>Bacteria</taxon>
        <taxon>Pseudomonadati</taxon>
        <taxon>Planctomycetota</taxon>
        <taxon>Planctomycetia</taxon>
        <taxon>Pirellulales</taxon>
        <taxon>Pirellulaceae</taxon>
        <taxon>Rhodopirellula</taxon>
    </lineage>
</organism>
<evidence type="ECO:0000313" key="1">
    <source>
        <dbReference type="EMBL" id="ELP30041.1"/>
    </source>
</evidence>
<dbReference type="Proteomes" id="UP000010959">
    <property type="component" value="Unassembled WGS sequence"/>
</dbReference>
<comment type="caution">
    <text evidence="1">The sequence shown here is derived from an EMBL/GenBank/DDBJ whole genome shotgun (WGS) entry which is preliminary data.</text>
</comment>